<dbReference type="EMBL" id="JABXXQ010000395">
    <property type="protein sequence ID" value="NVN31505.1"/>
    <property type="molecule type" value="Genomic_DNA"/>
</dbReference>
<proteinExistence type="predicted"/>
<gene>
    <name evidence="2" type="ORF">HUK83_14350</name>
</gene>
<protein>
    <recommendedName>
        <fullName evidence="1">Methyltransferase type 11 domain-containing protein</fullName>
    </recommendedName>
</protein>
<dbReference type="GO" id="GO:0008757">
    <property type="term" value="F:S-adenosylmethionine-dependent methyltransferase activity"/>
    <property type="evidence" value="ECO:0007669"/>
    <property type="project" value="InterPro"/>
</dbReference>
<dbReference type="InterPro" id="IPR013216">
    <property type="entry name" value="Methyltransf_11"/>
</dbReference>
<evidence type="ECO:0000313" key="2">
    <source>
        <dbReference type="EMBL" id="NVN31505.1"/>
    </source>
</evidence>
<organism evidence="2 3">
    <name type="scientific">Endobacter medicaginis</name>
    <dbReference type="NCBI Taxonomy" id="1181271"/>
    <lineage>
        <taxon>Bacteria</taxon>
        <taxon>Pseudomonadati</taxon>
        <taxon>Pseudomonadota</taxon>
        <taxon>Alphaproteobacteria</taxon>
        <taxon>Acetobacterales</taxon>
        <taxon>Acetobacteraceae</taxon>
        <taxon>Endobacter</taxon>
    </lineage>
</organism>
<evidence type="ECO:0000259" key="1">
    <source>
        <dbReference type="Pfam" id="PF08241"/>
    </source>
</evidence>
<dbReference type="SUPFAM" id="SSF53335">
    <property type="entry name" value="S-adenosyl-L-methionine-dependent methyltransferases"/>
    <property type="match status" value="1"/>
</dbReference>
<feature type="domain" description="Methyltransferase type 11" evidence="1">
    <location>
        <begin position="35"/>
        <end position="83"/>
    </location>
</feature>
<evidence type="ECO:0000313" key="3">
    <source>
        <dbReference type="Proteomes" id="UP000565205"/>
    </source>
</evidence>
<comment type="caution">
    <text evidence="2">The sequence shown here is derived from an EMBL/GenBank/DDBJ whole genome shotgun (WGS) entry which is preliminary data.</text>
</comment>
<dbReference type="Pfam" id="PF08241">
    <property type="entry name" value="Methyltransf_11"/>
    <property type="match status" value="1"/>
</dbReference>
<dbReference type="Proteomes" id="UP000565205">
    <property type="component" value="Unassembled WGS sequence"/>
</dbReference>
<accession>A0A850NVH0</accession>
<sequence length="179" mass="19382">TMRRLVGEFGRGSLVAGLGYPGPFLRCWPQARRIDASLMPVPTERIDPADLVIVVHALEFSDDPRSVLREAWKLLADHGRLVVVVPNRGGPLAHLPSTPFGRGRAMGISELDRLLADNLFRTETRRLAVALPSARPRLSAIGDPLFGGVIVAVAVKDVYAGLPLIRAGARIPRRVMATA</sequence>
<reference evidence="2 3" key="1">
    <citation type="submission" date="2020-06" db="EMBL/GenBank/DDBJ databases">
        <title>Description of novel acetic acid bacteria.</title>
        <authorList>
            <person name="Sombolestani A."/>
        </authorList>
    </citation>
    <scope>NUCLEOTIDE SEQUENCE [LARGE SCALE GENOMIC DNA]</scope>
    <source>
        <strain evidence="2 3">LMG 26838</strain>
    </source>
</reference>
<dbReference type="InterPro" id="IPR029063">
    <property type="entry name" value="SAM-dependent_MTases_sf"/>
</dbReference>
<name>A0A850NVH0_9PROT</name>
<dbReference type="AlphaFoldDB" id="A0A850NVH0"/>
<dbReference type="Gene3D" id="3.40.50.150">
    <property type="entry name" value="Vaccinia Virus protein VP39"/>
    <property type="match status" value="1"/>
</dbReference>
<feature type="non-terminal residue" evidence="2">
    <location>
        <position position="1"/>
    </location>
</feature>
<dbReference type="RefSeq" id="WP_176625862.1">
    <property type="nucleotide sequence ID" value="NZ_JABXXQ010000395.1"/>
</dbReference>